<reference evidence="1" key="1">
    <citation type="journal article" date="2017" name="Front. Microbiol.">
        <title>Genome Characterization of the First Mimiviruses of Lineage C Isolated in Brazil.</title>
        <authorList>
            <person name="Assis F.L."/>
            <person name="Franco-Luiz A.P.M."/>
            <person name="Dos Santos R.N."/>
            <person name="Campos F.S."/>
            <person name="Dornas F.P."/>
            <person name="Borato P.V.M."/>
            <person name="Franco A.C."/>
            <person name="Abrahao J.S."/>
            <person name="Colson P."/>
            <person name="Scola B."/>
        </authorList>
    </citation>
    <scope>NUCLEOTIDE SEQUENCE [LARGE SCALE GENOMIC DNA]</scope>
</reference>
<sequence length="37" mass="4500">MYLIINYETSLYYNQNCILGILFNKKLKIKWTNNLIC</sequence>
<accession>A0A2L2DL69</accession>
<organism evidence="1">
    <name type="scientific">Acanthamoeba polyphaga mimivirus</name>
    <name type="common">APMV</name>
    <dbReference type="NCBI Taxonomy" id="212035"/>
    <lineage>
        <taxon>Viruses</taxon>
        <taxon>Varidnaviria</taxon>
        <taxon>Bamfordvirae</taxon>
        <taxon>Nucleocytoviricota</taxon>
        <taxon>Megaviricetes</taxon>
        <taxon>Imitervirales</taxon>
        <taxon>Mimiviridae</taxon>
        <taxon>Megamimivirinae</taxon>
        <taxon>Mimivirus</taxon>
        <taxon>Mimivirus bradfordmassiliense</taxon>
    </lineage>
</organism>
<proteinExistence type="predicted"/>
<organismHost>
    <name type="scientific">Acanthamoeba polyphaga</name>
    <name type="common">Amoeba</name>
    <dbReference type="NCBI Taxonomy" id="5757"/>
</organismHost>
<dbReference type="EMBL" id="MG602508">
    <property type="protein sequence ID" value="AVG46877.1"/>
    <property type="molecule type" value="Genomic_DNA"/>
</dbReference>
<protein>
    <submittedName>
        <fullName evidence="1">Uncharacterized protein</fullName>
    </submittedName>
</protein>
<evidence type="ECO:0000313" key="1">
    <source>
        <dbReference type="EMBL" id="AVG46877.1"/>
    </source>
</evidence>
<name>A0A2L2DL69_MIMIV</name>
<dbReference type="Proteomes" id="UP000279644">
    <property type="component" value="Segment"/>
</dbReference>